<feature type="domain" description="Nitroreductase" evidence="1">
    <location>
        <begin position="4"/>
        <end position="34"/>
    </location>
</feature>
<dbReference type="AlphaFoldDB" id="A0A5N0UX58"/>
<dbReference type="PANTHER" id="PTHR23026">
    <property type="entry name" value="NADPH NITROREDUCTASE"/>
    <property type="match status" value="1"/>
</dbReference>
<dbReference type="Pfam" id="PF00881">
    <property type="entry name" value="Nitroreductase"/>
    <property type="match status" value="1"/>
</dbReference>
<dbReference type="NCBIfam" id="NF047509">
    <property type="entry name" value="Rv3131_FMN_oxido"/>
    <property type="match status" value="1"/>
</dbReference>
<accession>A0A5N0UX58</accession>
<sequence length="327" mass="35324">MTAEPTLPELLEHALHAAVLAPSPHNTQPWRFVVDGDRIEGWLDRERVLSVADPDAREARLSCGAAVFNLAVTLRAAGRGADVGVLPDHAEKDLLAVVETGRDWRAAAPERALAAAVRRRHTNRRPFFDRPVSFRIRTALSAAALQSGATLDLIDGTGRYDMIAELIRRAEHIQSVDERYAAETAQWTGRPAEAADGVPRGAAGPPPERDGVIAMRRFTGGDDLPPREFEQQPLLAALLTPGRGARADVQAGMAMQHVLLAATTFELSVSFLSQPFEVAGTRAALGELFRGRGEVHTLLRIGYGTAAGATPRRALAEVVDVKTLPRR</sequence>
<evidence type="ECO:0000259" key="1">
    <source>
        <dbReference type="Pfam" id="PF00881"/>
    </source>
</evidence>
<dbReference type="GO" id="GO:0016491">
    <property type="term" value="F:oxidoreductase activity"/>
    <property type="evidence" value="ECO:0007669"/>
    <property type="project" value="InterPro"/>
</dbReference>
<dbReference type="SUPFAM" id="SSF55469">
    <property type="entry name" value="FMN-dependent nitroreductase-like"/>
    <property type="match status" value="2"/>
</dbReference>
<dbReference type="RefSeq" id="WP_144760765.1">
    <property type="nucleotide sequence ID" value="NZ_VMNW02000041.1"/>
</dbReference>
<proteinExistence type="predicted"/>
<evidence type="ECO:0000313" key="3">
    <source>
        <dbReference type="Proteomes" id="UP000319769"/>
    </source>
</evidence>
<dbReference type="PANTHER" id="PTHR23026:SF123">
    <property type="entry name" value="NAD(P)H NITROREDUCTASE RV3131-RELATED"/>
    <property type="match status" value="1"/>
</dbReference>
<evidence type="ECO:0000313" key="2">
    <source>
        <dbReference type="EMBL" id="KAA9157461.1"/>
    </source>
</evidence>
<name>A0A5N0UX58_9PSEU</name>
<dbReference type="Gene3D" id="3.40.109.10">
    <property type="entry name" value="NADH Oxidase"/>
    <property type="match status" value="2"/>
</dbReference>
<dbReference type="InterPro" id="IPR050627">
    <property type="entry name" value="Nitroreductase/BluB"/>
</dbReference>
<dbReference type="InterPro" id="IPR000415">
    <property type="entry name" value="Nitroreductase-like"/>
</dbReference>
<organism evidence="2 3">
    <name type="scientific">Amycolatopsis acidicola</name>
    <dbReference type="NCBI Taxonomy" id="2596893"/>
    <lineage>
        <taxon>Bacteria</taxon>
        <taxon>Bacillati</taxon>
        <taxon>Actinomycetota</taxon>
        <taxon>Actinomycetes</taxon>
        <taxon>Pseudonocardiales</taxon>
        <taxon>Pseudonocardiaceae</taxon>
        <taxon>Amycolatopsis</taxon>
    </lineage>
</organism>
<keyword evidence="3" id="KW-1185">Reference proteome</keyword>
<dbReference type="InterPro" id="IPR029479">
    <property type="entry name" value="Nitroreductase"/>
</dbReference>
<gene>
    <name evidence="2" type="ORF">FPZ12_025155</name>
</gene>
<comment type="caution">
    <text evidence="2">The sequence shown here is derived from an EMBL/GenBank/DDBJ whole genome shotgun (WGS) entry which is preliminary data.</text>
</comment>
<dbReference type="EMBL" id="VMNW02000041">
    <property type="protein sequence ID" value="KAA9157461.1"/>
    <property type="molecule type" value="Genomic_DNA"/>
</dbReference>
<reference evidence="2" key="1">
    <citation type="submission" date="2019-09" db="EMBL/GenBank/DDBJ databases">
        <authorList>
            <person name="Teo W.F.A."/>
            <person name="Duangmal K."/>
        </authorList>
    </citation>
    <scope>NUCLEOTIDE SEQUENCE [LARGE SCALE GENOMIC DNA]</scope>
    <source>
        <strain evidence="2">K81G1</strain>
    </source>
</reference>
<dbReference type="Proteomes" id="UP000319769">
    <property type="component" value="Unassembled WGS sequence"/>
</dbReference>
<protein>
    <recommendedName>
        <fullName evidence="1">Nitroreductase domain-containing protein</fullName>
    </recommendedName>
</protein>
<dbReference type="OrthoDB" id="8156917at2"/>